<dbReference type="RefSeq" id="WP_203875803.1">
    <property type="nucleotide sequence ID" value="NZ_BOOK01000024.1"/>
</dbReference>
<dbReference type="InterPro" id="IPR036736">
    <property type="entry name" value="ACP-like_sf"/>
</dbReference>
<sequence length="81" mass="8362">MSGPLADRIAELVHAASDGRLPAQEVLRSQGSLSALGLTSLGLLRLIDAIEDEFGVVLDLGSGAHIDSFPLLVGRVAESVP</sequence>
<dbReference type="AlphaFoldDB" id="A0A8J3WT46"/>
<protein>
    <recommendedName>
        <fullName evidence="1">Carrier domain-containing protein</fullName>
    </recommendedName>
</protein>
<dbReference type="SUPFAM" id="SSF47336">
    <property type="entry name" value="ACP-like"/>
    <property type="match status" value="1"/>
</dbReference>
<comment type="caution">
    <text evidence="2">The sequence shown here is derived from an EMBL/GenBank/DDBJ whole genome shotgun (WGS) entry which is preliminary data.</text>
</comment>
<dbReference type="EMBL" id="BOOK01000024">
    <property type="protein sequence ID" value="GII01419.1"/>
    <property type="molecule type" value="Genomic_DNA"/>
</dbReference>
<dbReference type="Proteomes" id="UP000634476">
    <property type="component" value="Unassembled WGS sequence"/>
</dbReference>
<keyword evidence="3" id="KW-1185">Reference proteome</keyword>
<gene>
    <name evidence="2" type="ORF">Pta02_34270</name>
</gene>
<dbReference type="Gene3D" id="1.10.1200.10">
    <property type="entry name" value="ACP-like"/>
    <property type="match status" value="1"/>
</dbReference>
<reference evidence="2" key="1">
    <citation type="submission" date="2021-01" db="EMBL/GenBank/DDBJ databases">
        <title>Whole genome shotgun sequence of Planobispora takensis NBRC 109077.</title>
        <authorList>
            <person name="Komaki H."/>
            <person name="Tamura T."/>
        </authorList>
    </citation>
    <scope>NUCLEOTIDE SEQUENCE</scope>
    <source>
        <strain evidence="2">NBRC 109077</strain>
    </source>
</reference>
<evidence type="ECO:0000313" key="2">
    <source>
        <dbReference type="EMBL" id="GII01419.1"/>
    </source>
</evidence>
<dbReference type="Pfam" id="PF00550">
    <property type="entry name" value="PP-binding"/>
    <property type="match status" value="1"/>
</dbReference>
<evidence type="ECO:0000313" key="3">
    <source>
        <dbReference type="Proteomes" id="UP000634476"/>
    </source>
</evidence>
<dbReference type="InterPro" id="IPR009081">
    <property type="entry name" value="PP-bd_ACP"/>
</dbReference>
<evidence type="ECO:0000259" key="1">
    <source>
        <dbReference type="Pfam" id="PF00550"/>
    </source>
</evidence>
<feature type="domain" description="Carrier" evidence="1">
    <location>
        <begin position="28"/>
        <end position="60"/>
    </location>
</feature>
<proteinExistence type="predicted"/>
<accession>A0A8J3WT46</accession>
<name>A0A8J3WT46_9ACTN</name>
<organism evidence="2 3">
    <name type="scientific">Planobispora takensis</name>
    <dbReference type="NCBI Taxonomy" id="1367882"/>
    <lineage>
        <taxon>Bacteria</taxon>
        <taxon>Bacillati</taxon>
        <taxon>Actinomycetota</taxon>
        <taxon>Actinomycetes</taxon>
        <taxon>Streptosporangiales</taxon>
        <taxon>Streptosporangiaceae</taxon>
        <taxon>Planobispora</taxon>
    </lineage>
</organism>